<evidence type="ECO:0000256" key="2">
    <source>
        <dbReference type="SAM" id="SignalP"/>
    </source>
</evidence>
<reference evidence="3 4" key="1">
    <citation type="submission" date="2017-12" db="EMBL/GenBank/DDBJ databases">
        <title>FDA dAtabase for Regulatory Grade micrObial Sequences (FDA-ARGOS): Supporting development and validation of Infectious Disease Dx tests.</title>
        <authorList>
            <person name="Hoffmann M."/>
            <person name="Allard M."/>
            <person name="Evans P."/>
            <person name="Brown E."/>
            <person name="Tallon L."/>
            <person name="Sadzewicz L."/>
            <person name="Sengamalay N."/>
            <person name="Ott S."/>
            <person name="Godinez A."/>
            <person name="Nagaraj S."/>
            <person name="Vavikolanu K."/>
            <person name="Aluvathingal J."/>
            <person name="Nadendla S."/>
            <person name="Sichtig H."/>
        </authorList>
    </citation>
    <scope>NUCLEOTIDE SEQUENCE [LARGE SCALE GENOMIC DNA]</scope>
    <source>
        <strain evidence="3 4">FDAARGOS_148</strain>
    </source>
</reference>
<dbReference type="AlphaFoldDB" id="A0A2K0AWA7"/>
<feature type="chain" id="PRO_5039012318" description="Lipoprotein" evidence="2">
    <location>
        <begin position="17"/>
        <end position="202"/>
    </location>
</feature>
<dbReference type="PROSITE" id="PS51257">
    <property type="entry name" value="PROKAR_LIPOPROTEIN"/>
    <property type="match status" value="1"/>
</dbReference>
<evidence type="ECO:0000313" key="4">
    <source>
        <dbReference type="Proteomes" id="UP000053523"/>
    </source>
</evidence>
<dbReference type="EMBL" id="LORN02000014">
    <property type="protein sequence ID" value="PNN29323.1"/>
    <property type="molecule type" value="Genomic_DNA"/>
</dbReference>
<feature type="compositionally biased region" description="Polar residues" evidence="1">
    <location>
        <begin position="182"/>
        <end position="191"/>
    </location>
</feature>
<feature type="signal peptide" evidence="2">
    <location>
        <begin position="1"/>
        <end position="16"/>
    </location>
</feature>
<name>A0A2K0AWA7_STAHA</name>
<feature type="compositionally biased region" description="Low complexity" evidence="1">
    <location>
        <begin position="41"/>
        <end position="60"/>
    </location>
</feature>
<feature type="compositionally biased region" description="Low complexity" evidence="1">
    <location>
        <begin position="164"/>
        <end position="174"/>
    </location>
</feature>
<dbReference type="RefSeq" id="WP_052071617.1">
    <property type="nucleotide sequence ID" value="NZ_CAJCGL010000046.1"/>
</dbReference>
<evidence type="ECO:0000313" key="3">
    <source>
        <dbReference type="EMBL" id="PNN29323.1"/>
    </source>
</evidence>
<evidence type="ECO:0008006" key="5">
    <source>
        <dbReference type="Google" id="ProtNLM"/>
    </source>
</evidence>
<feature type="region of interest" description="Disordered" evidence="1">
    <location>
        <begin position="23"/>
        <end position="62"/>
    </location>
</feature>
<proteinExistence type="predicted"/>
<protein>
    <recommendedName>
        <fullName evidence="5">Lipoprotein</fullName>
    </recommendedName>
</protein>
<accession>A0A2K0AWA7</accession>
<comment type="caution">
    <text evidence="3">The sequence shown here is derived from an EMBL/GenBank/DDBJ whole genome shotgun (WGS) entry which is preliminary data.</text>
</comment>
<feature type="region of interest" description="Disordered" evidence="1">
    <location>
        <begin position="139"/>
        <end position="202"/>
    </location>
</feature>
<sequence length="202" mass="23137">MKKFLILLLSSLFVLAACGHHDNGELKNNDSEKSENKENSNNKNRSNQNQNNRNSQQQNQITARDAEQIVHDHYINDLSATEAQVGDFKTNMQRSNANEFYVEYFARDAAGTPISWCAIVNRSTGEIIDKFNDMSEEEQKNLEELKKNSPIYNPNMNKPKEQENSNNESSNNEPSVKEESNQQPKQNVKTQESIEEPNTLEQ</sequence>
<feature type="compositionally biased region" description="Basic and acidic residues" evidence="1">
    <location>
        <begin position="23"/>
        <end position="40"/>
    </location>
</feature>
<evidence type="ECO:0000256" key="1">
    <source>
        <dbReference type="SAM" id="MobiDB-lite"/>
    </source>
</evidence>
<organism evidence="3 4">
    <name type="scientific">Staphylococcus haemolyticus</name>
    <dbReference type="NCBI Taxonomy" id="1283"/>
    <lineage>
        <taxon>Bacteria</taxon>
        <taxon>Bacillati</taxon>
        <taxon>Bacillota</taxon>
        <taxon>Bacilli</taxon>
        <taxon>Bacillales</taxon>
        <taxon>Staphylococcaceae</taxon>
        <taxon>Staphylococcus</taxon>
    </lineage>
</organism>
<dbReference type="Proteomes" id="UP000053523">
    <property type="component" value="Unassembled WGS sequence"/>
</dbReference>
<keyword evidence="2" id="KW-0732">Signal</keyword>
<gene>
    <name evidence="3" type="ORF">AL503_004240</name>
</gene>